<accession>A0A0E9PBQ6</accession>
<reference evidence="2" key="1">
    <citation type="submission" date="2014-11" db="EMBL/GenBank/DDBJ databases">
        <authorList>
            <person name="Amaro Gonzalez C."/>
        </authorList>
    </citation>
    <scope>NUCLEOTIDE SEQUENCE</scope>
</reference>
<keyword evidence="1" id="KW-1133">Transmembrane helix</keyword>
<reference evidence="2" key="2">
    <citation type="journal article" date="2015" name="Fish Shellfish Immunol.">
        <title>Early steps in the European eel (Anguilla anguilla)-Vibrio vulnificus interaction in the gills: Role of the RtxA13 toxin.</title>
        <authorList>
            <person name="Callol A."/>
            <person name="Pajuelo D."/>
            <person name="Ebbesson L."/>
            <person name="Teles M."/>
            <person name="MacKenzie S."/>
            <person name="Amaro C."/>
        </authorList>
    </citation>
    <scope>NUCLEOTIDE SEQUENCE</scope>
</reference>
<feature type="transmembrane region" description="Helical" evidence="1">
    <location>
        <begin position="12"/>
        <end position="35"/>
    </location>
</feature>
<dbReference type="EMBL" id="GBXM01106466">
    <property type="protein sequence ID" value="JAH02111.1"/>
    <property type="molecule type" value="Transcribed_RNA"/>
</dbReference>
<proteinExistence type="predicted"/>
<evidence type="ECO:0000313" key="2">
    <source>
        <dbReference type="EMBL" id="JAH02111.1"/>
    </source>
</evidence>
<protein>
    <submittedName>
        <fullName evidence="2">Uncharacterized protein</fullName>
    </submittedName>
</protein>
<sequence>MLKFYYSKWRQYLCCFLQLIYHFSILRLLVLYMLYTYIQFCKL</sequence>
<keyword evidence="1" id="KW-0472">Membrane</keyword>
<name>A0A0E9PBQ6_ANGAN</name>
<keyword evidence="1" id="KW-0812">Transmembrane</keyword>
<evidence type="ECO:0000256" key="1">
    <source>
        <dbReference type="SAM" id="Phobius"/>
    </source>
</evidence>
<organism evidence="2">
    <name type="scientific">Anguilla anguilla</name>
    <name type="common">European freshwater eel</name>
    <name type="synonym">Muraena anguilla</name>
    <dbReference type="NCBI Taxonomy" id="7936"/>
    <lineage>
        <taxon>Eukaryota</taxon>
        <taxon>Metazoa</taxon>
        <taxon>Chordata</taxon>
        <taxon>Craniata</taxon>
        <taxon>Vertebrata</taxon>
        <taxon>Euteleostomi</taxon>
        <taxon>Actinopterygii</taxon>
        <taxon>Neopterygii</taxon>
        <taxon>Teleostei</taxon>
        <taxon>Anguilliformes</taxon>
        <taxon>Anguillidae</taxon>
        <taxon>Anguilla</taxon>
    </lineage>
</organism>
<dbReference type="AlphaFoldDB" id="A0A0E9PBQ6"/>